<dbReference type="RefSeq" id="XP_066918544.1">
    <property type="nucleotide sequence ID" value="XM_067062443.1"/>
</dbReference>
<feature type="transmembrane region" description="Helical" evidence="10">
    <location>
        <begin position="280"/>
        <end position="304"/>
    </location>
</feature>
<evidence type="ECO:0000256" key="1">
    <source>
        <dbReference type="ARBA" id="ARBA00004511"/>
    </source>
</evidence>
<comment type="function">
    <text evidence="10">Phospholipid scramblase involved in autophagy. Cycles between the preautophagosomal structure/phagophore assembly site (PAS) and the cytoplasmic vesicle pool and supplies membrane for the growing autophagosome. Lipid scramblase activity plays a key role in preautophagosomal structure/phagophore assembly by distributing the phospholipids that arrive through ATG2 from the cytoplasmic to the luminal leaflet of the bilayer, thereby driving autophagosomal membrane expansion.</text>
</comment>
<feature type="compositionally biased region" description="Polar residues" evidence="11">
    <location>
        <begin position="669"/>
        <end position="692"/>
    </location>
</feature>
<evidence type="ECO:0000313" key="13">
    <source>
        <dbReference type="Proteomes" id="UP000594262"/>
    </source>
</evidence>
<evidence type="ECO:0000256" key="6">
    <source>
        <dbReference type="ARBA" id="ARBA00022989"/>
    </source>
</evidence>
<evidence type="ECO:0000256" key="4">
    <source>
        <dbReference type="ARBA" id="ARBA00022448"/>
    </source>
</evidence>
<evidence type="ECO:0000256" key="3">
    <source>
        <dbReference type="ARBA" id="ARBA00018074"/>
    </source>
</evidence>
<dbReference type="GO" id="GO:0006869">
    <property type="term" value="P:lipid transport"/>
    <property type="evidence" value="ECO:0007669"/>
    <property type="project" value="UniProtKB-KW"/>
</dbReference>
<dbReference type="GeneID" id="136805876"/>
<dbReference type="GO" id="GO:0005776">
    <property type="term" value="C:autophagosome"/>
    <property type="evidence" value="ECO:0007669"/>
    <property type="project" value="TreeGrafter"/>
</dbReference>
<feature type="transmembrane region" description="Helical" evidence="10">
    <location>
        <begin position="396"/>
        <end position="415"/>
    </location>
</feature>
<dbReference type="GO" id="GO:0034045">
    <property type="term" value="C:phagophore assembly site membrane"/>
    <property type="evidence" value="ECO:0007669"/>
    <property type="project" value="UniProtKB-SubCell"/>
</dbReference>
<dbReference type="GO" id="GO:0034727">
    <property type="term" value="P:piecemeal microautophagy of the nucleus"/>
    <property type="evidence" value="ECO:0007669"/>
    <property type="project" value="TreeGrafter"/>
</dbReference>
<feature type="transmembrane region" description="Helical" evidence="10">
    <location>
        <begin position="65"/>
        <end position="98"/>
    </location>
</feature>
<evidence type="ECO:0000256" key="7">
    <source>
        <dbReference type="ARBA" id="ARBA00023006"/>
    </source>
</evidence>
<keyword evidence="9 10" id="KW-0472">Membrane</keyword>
<dbReference type="Proteomes" id="UP000594262">
    <property type="component" value="Unplaced"/>
</dbReference>
<keyword evidence="8 10" id="KW-0445">Lipid transport</keyword>
<organism evidence="12 13">
    <name type="scientific">Clytia hemisphaerica</name>
    <dbReference type="NCBI Taxonomy" id="252671"/>
    <lineage>
        <taxon>Eukaryota</taxon>
        <taxon>Metazoa</taxon>
        <taxon>Cnidaria</taxon>
        <taxon>Hydrozoa</taxon>
        <taxon>Hydroidolina</taxon>
        <taxon>Leptothecata</taxon>
        <taxon>Obeliida</taxon>
        <taxon>Clytiidae</taxon>
        <taxon>Clytia</taxon>
    </lineage>
</organism>
<accession>A0A7M5V6W0</accession>
<evidence type="ECO:0000256" key="10">
    <source>
        <dbReference type="RuleBase" id="RU364027"/>
    </source>
</evidence>
<evidence type="ECO:0000256" key="2">
    <source>
        <dbReference type="ARBA" id="ARBA00006185"/>
    </source>
</evidence>
<keyword evidence="6 10" id="KW-1133">Transmembrane helix</keyword>
<keyword evidence="7 10" id="KW-0072">Autophagy</keyword>
<proteinExistence type="inferred from homology"/>
<feature type="region of interest" description="Disordered" evidence="11">
    <location>
        <begin position="666"/>
        <end position="727"/>
    </location>
</feature>
<sequence length="727" mass="84879">MSTFPSTTYQPLLSHTEDEEEEELSELPPTYVTTRGPEKNGRWNHIENLDDFFTRIYKYHRAQGFLCLLLTNISVLLQYIFIVIFAIFLAICIDYEILFNDPHPTYTKVVQWARFQHIPSGFVLCMVVAFLFWIIRLVQVIYDIWKAWELHQFFKQVLCIGDNELQNMTWQDVQHKLVEVQASHQMCIHKKELTELDIHHRILRQKNYLIALQNKGVIDYLFHFPFLGERTFLTEGMKFNLYLILFNGPGAPFEKSWKLKTQYKDISNRSLLAAQLSRRIFMLGVMNFVFCPFILLYQFLYSFFMYAELVKRSPDLFGARKWSLYGRVYLRHFNELDHEFQQRLSRAYDPSKKYINSFMSPVLTIIAKNIAFFAGSILAVMLVLSFYDQDVLTAEHVISFMAILGITIKVCTGFVPDENIIYNPETLMRQILHVCHYIPDTWKGKAHTLHVREEFSRLFQYKFVYLLEELLSPLLTPFLLCFTIRHKSQQIIDFYRNFTVEVTGVGDVCSFAQMDVRKHGHKMWMSGHEAEQEKQQQPQDHQVFEDLEKQQAEHGKTELSLIHFKYKNPTWEPTNSGKQYIESVREHALQESMTASMHHSHFLQRQSSQSNYGQPGFSSMNNDYMTTFIGLQSLGYPSLEPSTAIIPEQEDALMNASMMYAHGMHDRQQTSLSGPPTLTNQSEQGTSGNPQQPLRPGVQREWRLPSSVGSSGHEEDSHLCKTNESLL</sequence>
<keyword evidence="13" id="KW-1185">Reference proteome</keyword>
<dbReference type="EnsemblMetazoa" id="CLYHEMT004481.1">
    <property type="protein sequence ID" value="CLYHEMP004481.1"/>
    <property type="gene ID" value="CLYHEMG004481"/>
</dbReference>
<evidence type="ECO:0000256" key="5">
    <source>
        <dbReference type="ARBA" id="ARBA00022692"/>
    </source>
</evidence>
<dbReference type="GO" id="GO:0034497">
    <property type="term" value="P:protein localization to phagophore assembly site"/>
    <property type="evidence" value="ECO:0007669"/>
    <property type="project" value="TreeGrafter"/>
</dbReference>
<protein>
    <recommendedName>
        <fullName evidence="3 10">Autophagy-related protein 9</fullName>
    </recommendedName>
</protein>
<dbReference type="InterPro" id="IPR007241">
    <property type="entry name" value="Autophagy-rel_prot_9"/>
</dbReference>
<evidence type="ECO:0000256" key="9">
    <source>
        <dbReference type="ARBA" id="ARBA00023136"/>
    </source>
</evidence>
<dbReference type="OrthoDB" id="2020634at2759"/>
<evidence type="ECO:0000256" key="11">
    <source>
        <dbReference type="SAM" id="MobiDB-lite"/>
    </source>
</evidence>
<keyword evidence="5 10" id="KW-0812">Transmembrane</keyword>
<comment type="subcellular location">
    <subcellularLocation>
        <location evidence="1 10">Preautophagosomal structure membrane</location>
        <topology evidence="1 10">Multi-pass membrane protein</topology>
    </subcellularLocation>
</comment>
<dbReference type="PANTHER" id="PTHR13038">
    <property type="entry name" value="APG9 AUTOPHAGY 9"/>
    <property type="match status" value="1"/>
</dbReference>
<dbReference type="GO" id="GO:0000422">
    <property type="term" value="P:autophagy of mitochondrion"/>
    <property type="evidence" value="ECO:0007669"/>
    <property type="project" value="TreeGrafter"/>
</dbReference>
<feature type="transmembrane region" description="Helical" evidence="10">
    <location>
        <begin position="118"/>
        <end position="138"/>
    </location>
</feature>
<comment type="similarity">
    <text evidence="2 10">Belongs to the ATG9 family.</text>
</comment>
<feature type="compositionally biased region" description="Polar residues" evidence="11">
    <location>
        <begin position="1"/>
        <end position="11"/>
    </location>
</feature>
<evidence type="ECO:0000313" key="12">
    <source>
        <dbReference type="EnsemblMetazoa" id="CLYHEMP004481.1"/>
    </source>
</evidence>
<evidence type="ECO:0000256" key="8">
    <source>
        <dbReference type="ARBA" id="ARBA00023055"/>
    </source>
</evidence>
<dbReference type="Pfam" id="PF04109">
    <property type="entry name" value="ATG9"/>
    <property type="match status" value="1"/>
</dbReference>
<keyword evidence="4 10" id="KW-0813">Transport</keyword>
<feature type="transmembrane region" description="Helical" evidence="10">
    <location>
        <begin position="358"/>
        <end position="384"/>
    </location>
</feature>
<reference evidence="12" key="1">
    <citation type="submission" date="2021-01" db="UniProtKB">
        <authorList>
            <consortium name="EnsemblMetazoa"/>
        </authorList>
    </citation>
    <scope>IDENTIFICATION</scope>
</reference>
<feature type="compositionally biased region" description="Basic and acidic residues" evidence="11">
    <location>
        <begin position="712"/>
        <end position="721"/>
    </location>
</feature>
<name>A0A7M5V6W0_9CNID</name>
<dbReference type="GO" id="GO:0061709">
    <property type="term" value="P:reticulophagy"/>
    <property type="evidence" value="ECO:0007669"/>
    <property type="project" value="TreeGrafter"/>
</dbReference>
<dbReference type="AlphaFoldDB" id="A0A7M5V6W0"/>
<dbReference type="PANTHER" id="PTHR13038:SF10">
    <property type="entry name" value="AUTOPHAGY-RELATED PROTEIN 9"/>
    <property type="match status" value="1"/>
</dbReference>
<feature type="region of interest" description="Disordered" evidence="11">
    <location>
        <begin position="1"/>
        <end position="36"/>
    </location>
</feature>